<name>A0A5N5DQZ9_9PEZI</name>
<dbReference type="Gene3D" id="1.20.1250.20">
    <property type="entry name" value="MFS general substrate transporter like domains"/>
    <property type="match status" value="1"/>
</dbReference>
<keyword evidence="2 6" id="KW-0812">Transmembrane</keyword>
<dbReference type="GO" id="GO:0016020">
    <property type="term" value="C:membrane"/>
    <property type="evidence" value="ECO:0007669"/>
    <property type="project" value="UniProtKB-SubCell"/>
</dbReference>
<evidence type="ECO:0000256" key="6">
    <source>
        <dbReference type="SAM" id="Phobius"/>
    </source>
</evidence>
<dbReference type="PANTHER" id="PTHR23507:SF1">
    <property type="entry name" value="FI18259P1-RELATED"/>
    <property type="match status" value="1"/>
</dbReference>
<evidence type="ECO:0000313" key="8">
    <source>
        <dbReference type="Proteomes" id="UP000325902"/>
    </source>
</evidence>
<organism evidence="7 8">
    <name type="scientific">Lasiodiplodia theobromae</name>
    <dbReference type="NCBI Taxonomy" id="45133"/>
    <lineage>
        <taxon>Eukaryota</taxon>
        <taxon>Fungi</taxon>
        <taxon>Dikarya</taxon>
        <taxon>Ascomycota</taxon>
        <taxon>Pezizomycotina</taxon>
        <taxon>Dothideomycetes</taxon>
        <taxon>Dothideomycetes incertae sedis</taxon>
        <taxon>Botryosphaeriales</taxon>
        <taxon>Botryosphaeriaceae</taxon>
        <taxon>Lasiodiplodia</taxon>
    </lineage>
</organism>
<dbReference type="PANTHER" id="PTHR23507">
    <property type="entry name" value="ZGC:174356"/>
    <property type="match status" value="1"/>
</dbReference>
<evidence type="ECO:0000256" key="5">
    <source>
        <dbReference type="SAM" id="MobiDB-lite"/>
    </source>
</evidence>
<keyword evidence="8" id="KW-1185">Reference proteome</keyword>
<comment type="caution">
    <text evidence="7">The sequence shown here is derived from an EMBL/GenBank/DDBJ whole genome shotgun (WGS) entry which is preliminary data.</text>
</comment>
<evidence type="ECO:0000256" key="2">
    <source>
        <dbReference type="ARBA" id="ARBA00022692"/>
    </source>
</evidence>
<feature type="region of interest" description="Disordered" evidence="5">
    <location>
        <begin position="1"/>
        <end position="28"/>
    </location>
</feature>
<sequence>MASTDAERHSPDERSPLLPPHSPSAPARTRWSPATISYLFLLIIIAGVAADGISAPALTRIYEAIYCRQYFAEHDPSLIGRDNVPEKFCKIPAVQGKVAMLKAWQTFFDAIGSLSLAIPWGWYADSRGRKPVILLTTWSLFARAVWIQIVCFCWKTLPLKLVWLSAIHSISGGAPVFSAIAYVIVADVTPQQERQVILGYRLSMELTGAERPSSSDLALRSFSQPSFRRQ</sequence>
<gene>
    <name evidence="7" type="ORF">DBV05_g1662</name>
</gene>
<feature type="transmembrane region" description="Helical" evidence="6">
    <location>
        <begin position="36"/>
        <end position="58"/>
    </location>
</feature>
<dbReference type="InterPro" id="IPR036259">
    <property type="entry name" value="MFS_trans_sf"/>
</dbReference>
<dbReference type="AlphaFoldDB" id="A0A5N5DQZ9"/>
<comment type="subcellular location">
    <subcellularLocation>
        <location evidence="1">Membrane</location>
        <topology evidence="1">Multi-pass membrane protein</topology>
    </subcellularLocation>
</comment>
<protein>
    <submittedName>
        <fullName evidence="7">Uncharacterized protein</fullName>
    </submittedName>
</protein>
<reference evidence="7 8" key="1">
    <citation type="journal article" date="2019" name="Sci. Rep.">
        <title>A multi-omics analysis of the grapevine pathogen Lasiodiplodia theobromae reveals that temperature affects the expression of virulence- and pathogenicity-related genes.</title>
        <authorList>
            <person name="Felix C."/>
            <person name="Meneses R."/>
            <person name="Goncalves M.F.M."/>
            <person name="Tilleman L."/>
            <person name="Duarte A.S."/>
            <person name="Jorrin-Novo J.V."/>
            <person name="Van de Peer Y."/>
            <person name="Deforce D."/>
            <person name="Van Nieuwerburgh F."/>
            <person name="Esteves A.C."/>
            <person name="Alves A."/>
        </authorList>
    </citation>
    <scope>NUCLEOTIDE SEQUENCE [LARGE SCALE GENOMIC DNA]</scope>
    <source>
        <strain evidence="7 8">LA-SOL3</strain>
    </source>
</reference>
<feature type="transmembrane region" description="Helical" evidence="6">
    <location>
        <begin position="135"/>
        <end position="154"/>
    </location>
</feature>
<keyword evidence="3 6" id="KW-1133">Transmembrane helix</keyword>
<evidence type="ECO:0000313" key="7">
    <source>
        <dbReference type="EMBL" id="KAB2579791.1"/>
    </source>
</evidence>
<feature type="compositionally biased region" description="Basic and acidic residues" evidence="5">
    <location>
        <begin position="1"/>
        <end position="15"/>
    </location>
</feature>
<dbReference type="GO" id="GO:0022857">
    <property type="term" value="F:transmembrane transporter activity"/>
    <property type="evidence" value="ECO:0007669"/>
    <property type="project" value="TreeGrafter"/>
</dbReference>
<proteinExistence type="predicted"/>
<feature type="transmembrane region" description="Helical" evidence="6">
    <location>
        <begin position="161"/>
        <end position="185"/>
    </location>
</feature>
<accession>A0A5N5DQZ9</accession>
<evidence type="ECO:0000256" key="1">
    <source>
        <dbReference type="ARBA" id="ARBA00004141"/>
    </source>
</evidence>
<keyword evidence="4 6" id="KW-0472">Membrane</keyword>
<dbReference type="Proteomes" id="UP000325902">
    <property type="component" value="Unassembled WGS sequence"/>
</dbReference>
<evidence type="ECO:0000256" key="3">
    <source>
        <dbReference type="ARBA" id="ARBA00022989"/>
    </source>
</evidence>
<evidence type="ECO:0000256" key="4">
    <source>
        <dbReference type="ARBA" id="ARBA00023136"/>
    </source>
</evidence>
<dbReference type="SUPFAM" id="SSF103473">
    <property type="entry name" value="MFS general substrate transporter"/>
    <property type="match status" value="1"/>
</dbReference>
<dbReference type="OrthoDB" id="194139at2759"/>
<dbReference type="EMBL" id="VCHE01000006">
    <property type="protein sequence ID" value="KAB2579791.1"/>
    <property type="molecule type" value="Genomic_DNA"/>
</dbReference>